<evidence type="ECO:0000313" key="1">
    <source>
        <dbReference type="EMBL" id="SFC92282.1"/>
    </source>
</evidence>
<evidence type="ECO:0000313" key="2">
    <source>
        <dbReference type="Proteomes" id="UP000199672"/>
    </source>
</evidence>
<keyword evidence="2" id="KW-1185">Reference proteome</keyword>
<accession>A0A1I1N515</accession>
<dbReference type="STRING" id="739143.SAMN05216297_10363"/>
<dbReference type="EMBL" id="FOMH01000003">
    <property type="protein sequence ID" value="SFC92282.1"/>
    <property type="molecule type" value="Genomic_DNA"/>
</dbReference>
<name>A0A1I1N515_9FLAO</name>
<dbReference type="Proteomes" id="UP000199672">
    <property type="component" value="Unassembled WGS sequence"/>
</dbReference>
<protein>
    <submittedName>
        <fullName evidence="1">Uncharacterized protein</fullName>
    </submittedName>
</protein>
<reference evidence="2" key="1">
    <citation type="submission" date="2016-10" db="EMBL/GenBank/DDBJ databases">
        <authorList>
            <person name="Varghese N."/>
            <person name="Submissions S."/>
        </authorList>
    </citation>
    <scope>NUCLEOTIDE SEQUENCE [LARGE SCALE GENOMIC DNA]</scope>
    <source>
        <strain evidence="2">CGMCC 1.10370</strain>
    </source>
</reference>
<proteinExistence type="predicted"/>
<gene>
    <name evidence="1" type="ORF">SAMN05216297_10363</name>
</gene>
<organism evidence="1 2">
    <name type="scientific">Flavobacterium phragmitis</name>
    <dbReference type="NCBI Taxonomy" id="739143"/>
    <lineage>
        <taxon>Bacteria</taxon>
        <taxon>Pseudomonadati</taxon>
        <taxon>Bacteroidota</taxon>
        <taxon>Flavobacteriia</taxon>
        <taxon>Flavobacteriales</taxon>
        <taxon>Flavobacteriaceae</taxon>
        <taxon>Flavobacterium</taxon>
    </lineage>
</organism>
<sequence>MILQSSILCKKILTKLFVTLLFISFILLFNSCYSYKVYPKEYRKIQTKQNKETVYILNDSLKKEVKILKKSNLFTFTTDSTQADLKIQLYPIKQYPSCGNPLVAQFITLGQLPVYLPNNYEYQFDRVKKGEITSQTFNLQITQRYWFWDLFTFNKNFVKKAGQVLSAKYQEGKN</sequence>
<dbReference type="AlphaFoldDB" id="A0A1I1N515"/>